<dbReference type="EMBL" id="DRLF01000213">
    <property type="protein sequence ID" value="HEC06367.1"/>
    <property type="molecule type" value="Genomic_DNA"/>
</dbReference>
<reference evidence="2" key="1">
    <citation type="journal article" date="2020" name="mSystems">
        <title>Genome- and Community-Level Interaction Insights into Carbon Utilization and Element Cycling Functions of Hydrothermarchaeota in Hydrothermal Sediment.</title>
        <authorList>
            <person name="Zhou Z."/>
            <person name="Liu Y."/>
            <person name="Xu W."/>
            <person name="Pan J."/>
            <person name="Luo Z.H."/>
            <person name="Li M."/>
        </authorList>
    </citation>
    <scope>NUCLEOTIDE SEQUENCE [LARGE SCALE GENOMIC DNA]</scope>
    <source>
        <strain evidence="2">HyVt-458</strain>
    </source>
</reference>
<comment type="caution">
    <text evidence="2">The sequence shown here is derived from an EMBL/GenBank/DDBJ whole genome shotgun (WGS) entry which is preliminary data.</text>
</comment>
<protein>
    <submittedName>
        <fullName evidence="2">RNA-binding protein</fullName>
    </submittedName>
</protein>
<dbReference type="Gene3D" id="3.30.70.330">
    <property type="match status" value="1"/>
</dbReference>
<evidence type="ECO:0000259" key="1">
    <source>
        <dbReference type="PROSITE" id="PS50102"/>
    </source>
</evidence>
<dbReference type="GO" id="GO:0003723">
    <property type="term" value="F:RNA binding"/>
    <property type="evidence" value="ECO:0007669"/>
    <property type="project" value="InterPro"/>
</dbReference>
<evidence type="ECO:0000313" key="2">
    <source>
        <dbReference type="EMBL" id="HEC06367.1"/>
    </source>
</evidence>
<feature type="domain" description="RRM" evidence="1">
    <location>
        <begin position="1"/>
        <end position="75"/>
    </location>
</feature>
<accession>A0A831RUN0</accession>
<name>A0A831RUN0_9GAMM</name>
<proteinExistence type="predicted"/>
<dbReference type="SUPFAM" id="SSF54928">
    <property type="entry name" value="RNA-binding domain, RBD"/>
    <property type="match status" value="1"/>
</dbReference>
<gene>
    <name evidence="2" type="ORF">ENJ12_05930</name>
</gene>
<dbReference type="InterPro" id="IPR012677">
    <property type="entry name" value="Nucleotide-bd_a/b_plait_sf"/>
</dbReference>
<dbReference type="Proteomes" id="UP000886339">
    <property type="component" value="Unassembled WGS sequence"/>
</dbReference>
<sequence length="81" mass="9304">MHISISGFPPDTTIEELREPLEEYGAVIREITIEPSNNEDNYIAMVDVDTDDTGCKILAEKINGRIWKGKKLRARHFLFIK</sequence>
<dbReference type="InterPro" id="IPR000504">
    <property type="entry name" value="RRM_dom"/>
</dbReference>
<dbReference type="AlphaFoldDB" id="A0A831RUN0"/>
<organism evidence="2">
    <name type="scientific">Thiolapillus brandeum</name>
    <dbReference type="NCBI Taxonomy" id="1076588"/>
    <lineage>
        <taxon>Bacteria</taxon>
        <taxon>Pseudomonadati</taxon>
        <taxon>Pseudomonadota</taxon>
        <taxon>Gammaproteobacteria</taxon>
        <taxon>Chromatiales</taxon>
        <taxon>Sedimenticolaceae</taxon>
        <taxon>Thiolapillus</taxon>
    </lineage>
</organism>
<dbReference type="InterPro" id="IPR035979">
    <property type="entry name" value="RBD_domain_sf"/>
</dbReference>
<dbReference type="PROSITE" id="PS50102">
    <property type="entry name" value="RRM"/>
    <property type="match status" value="1"/>
</dbReference>